<feature type="chain" id="PRO_5007104270" description="Secreted protein" evidence="1">
    <location>
        <begin position="36"/>
        <end position="132"/>
    </location>
</feature>
<dbReference type="Proteomes" id="UP000053271">
    <property type="component" value="Unassembled WGS sequence"/>
</dbReference>
<protein>
    <recommendedName>
        <fullName evidence="4">Secreted protein</fullName>
    </recommendedName>
</protein>
<evidence type="ECO:0000313" key="3">
    <source>
        <dbReference type="Proteomes" id="UP000053271"/>
    </source>
</evidence>
<sequence>MGSGTRGVIRRLAAGVAVLTASGVLALAAPGSAQAAAVHACAGRKVRTLSFTTGSVQVFKQGRYVCAVTYAKNPRGTKPMSVSVQARGGRPWRIQKRATRQVGPVTVYAGHRCVWVKGSVGRTAVSSGWILC</sequence>
<accession>A0A101QVH2</accession>
<evidence type="ECO:0008006" key="4">
    <source>
        <dbReference type="Google" id="ProtNLM"/>
    </source>
</evidence>
<name>A0A101QVH2_9ACTN</name>
<comment type="caution">
    <text evidence="2">The sequence shown here is derived from an EMBL/GenBank/DDBJ whole genome shotgun (WGS) entry which is preliminary data.</text>
</comment>
<organism evidence="2 3">
    <name type="scientific">Streptomyces longwoodensis</name>
    <dbReference type="NCBI Taxonomy" id="68231"/>
    <lineage>
        <taxon>Bacteria</taxon>
        <taxon>Bacillati</taxon>
        <taxon>Actinomycetota</taxon>
        <taxon>Actinomycetes</taxon>
        <taxon>Kitasatosporales</taxon>
        <taxon>Streptomycetaceae</taxon>
        <taxon>Streptomyces</taxon>
    </lineage>
</organism>
<gene>
    <name evidence="2" type="ORF">AQJ30_20995</name>
</gene>
<feature type="signal peptide" evidence="1">
    <location>
        <begin position="1"/>
        <end position="35"/>
    </location>
</feature>
<dbReference type="RefSeq" id="WP_067236301.1">
    <property type="nucleotide sequence ID" value="NZ_JBFAEE010000008.1"/>
</dbReference>
<reference evidence="2 3" key="1">
    <citation type="submission" date="2015-10" db="EMBL/GenBank/DDBJ databases">
        <title>Draft genome sequence of Streptomyces longwoodensis DSM 41677, type strain for the species Streptomyces longwoodensis.</title>
        <authorList>
            <person name="Ruckert C."/>
            <person name="Winkler A."/>
            <person name="Kalinowski J."/>
            <person name="Kampfer P."/>
            <person name="Glaeser S."/>
        </authorList>
    </citation>
    <scope>NUCLEOTIDE SEQUENCE [LARGE SCALE GENOMIC DNA]</scope>
    <source>
        <strain evidence="2 3">DSM 41677</strain>
    </source>
</reference>
<evidence type="ECO:0000313" key="2">
    <source>
        <dbReference type="EMBL" id="KUN36707.1"/>
    </source>
</evidence>
<keyword evidence="1" id="KW-0732">Signal</keyword>
<proteinExistence type="predicted"/>
<keyword evidence="3" id="KW-1185">Reference proteome</keyword>
<evidence type="ECO:0000256" key="1">
    <source>
        <dbReference type="SAM" id="SignalP"/>
    </source>
</evidence>
<dbReference type="EMBL" id="LMWS01000023">
    <property type="protein sequence ID" value="KUN36707.1"/>
    <property type="molecule type" value="Genomic_DNA"/>
</dbReference>
<dbReference type="GeneID" id="91427088"/>
<dbReference type="AlphaFoldDB" id="A0A101QVH2"/>
<dbReference type="STRING" id="68231.AQJ30_20995"/>